<dbReference type="PROSITE" id="PS50053">
    <property type="entry name" value="UBIQUITIN_2"/>
    <property type="match status" value="1"/>
</dbReference>
<proteinExistence type="predicted"/>
<evidence type="ECO:0000313" key="3">
    <source>
        <dbReference type="EMBL" id="CAH3031387.1"/>
    </source>
</evidence>
<dbReference type="InterPro" id="IPR016024">
    <property type="entry name" value="ARM-type_fold"/>
</dbReference>
<sequence length="635" mass="72396">MQISVFYSCKHNRESGKTKITVGDLNTTSIRDVKHAIQDAIQAPVCDQKLFYYGQLLTDDDMLLSRLYFREGECFHLEFLAMADIIGICEFLTDLKSAAQEIVQNLQRELPRIEQHPSYTLWRLYDRLVNGVEGLAQFFYPWKSLRSVAQRHYFVQEGGFDAFLEVLKFSRQLHVVDHTEDDDDVIDDERRIINQHKFRHNQTQLALQLCCLSFLWNFAETPEDRKFVLSKGVLPLTIDALLLHPQLPDDVAYGIDIYGLKIGVNETAIGCCGGLVESDSTTQEEVSKMTPFIKKLLIMIEDCQSEIPDYTLFSSQVAANTLFYCTFNVKSAPPLASCGSLTQMISITRHLLVTERGNTALRYYGCLFLARMRSSPLIQLDKDICITIDQLIDLFLEKHVPREISEWEEEMSFVWMTMVPLVHLAFAAGNLKETCDSDVDTDNEVYQVRELERETQQSQEAFLDDPGENQLPQAEICQMDFDLSLECVGGPWEFNNIQDERVTQSVLWTEDFNTRENTRKDETEGLLSVEVVETKPPFVEASSGESFLWPGSKSTQNLGIFSLVHMLSIKENQQLAASENLIPYLICLSWQLDNDVKQKLLESLANFNVFSPPSLKVAAQSVLARVKGLDLVFNS</sequence>
<accession>A0ABN8MMH9</accession>
<feature type="domain" description="Ubiquitin-like" evidence="2">
    <location>
        <begin position="27"/>
        <end position="77"/>
    </location>
</feature>
<name>A0ABN8MMH9_9CNID</name>
<gene>
    <name evidence="3" type="ORF">PEVE_00038840</name>
</gene>
<dbReference type="Pfam" id="PF00240">
    <property type="entry name" value="ubiquitin"/>
    <property type="match status" value="1"/>
</dbReference>
<dbReference type="SUPFAM" id="SSF54236">
    <property type="entry name" value="Ubiquitin-like"/>
    <property type="match status" value="1"/>
</dbReference>
<comment type="caution">
    <text evidence="3">The sequence shown here is derived from an EMBL/GenBank/DDBJ whole genome shotgun (WGS) entry which is preliminary data.</text>
</comment>
<evidence type="ECO:0000256" key="1">
    <source>
        <dbReference type="SAM" id="Coils"/>
    </source>
</evidence>
<dbReference type="InterPro" id="IPR011989">
    <property type="entry name" value="ARM-like"/>
</dbReference>
<dbReference type="EMBL" id="CALNXI010000670">
    <property type="protein sequence ID" value="CAH3031387.1"/>
    <property type="molecule type" value="Genomic_DNA"/>
</dbReference>
<dbReference type="Gene3D" id="1.25.10.10">
    <property type="entry name" value="Leucine-rich Repeat Variant"/>
    <property type="match status" value="1"/>
</dbReference>
<evidence type="ECO:0000313" key="4">
    <source>
        <dbReference type="Proteomes" id="UP001159427"/>
    </source>
</evidence>
<organism evidence="3 4">
    <name type="scientific">Porites evermanni</name>
    <dbReference type="NCBI Taxonomy" id="104178"/>
    <lineage>
        <taxon>Eukaryota</taxon>
        <taxon>Metazoa</taxon>
        <taxon>Cnidaria</taxon>
        <taxon>Anthozoa</taxon>
        <taxon>Hexacorallia</taxon>
        <taxon>Scleractinia</taxon>
        <taxon>Fungiina</taxon>
        <taxon>Poritidae</taxon>
        <taxon>Porites</taxon>
    </lineage>
</organism>
<dbReference type="InterPro" id="IPR029071">
    <property type="entry name" value="Ubiquitin-like_domsf"/>
</dbReference>
<dbReference type="Proteomes" id="UP001159427">
    <property type="component" value="Unassembled WGS sequence"/>
</dbReference>
<feature type="coiled-coil region" evidence="1">
    <location>
        <begin position="89"/>
        <end position="116"/>
    </location>
</feature>
<dbReference type="Gene3D" id="3.10.20.90">
    <property type="entry name" value="Phosphatidylinositol 3-kinase Catalytic Subunit, Chain A, domain 1"/>
    <property type="match status" value="1"/>
</dbReference>
<reference evidence="3 4" key="1">
    <citation type="submission" date="2022-05" db="EMBL/GenBank/DDBJ databases">
        <authorList>
            <consortium name="Genoscope - CEA"/>
            <person name="William W."/>
        </authorList>
    </citation>
    <scope>NUCLEOTIDE SEQUENCE [LARGE SCALE GENOMIC DNA]</scope>
</reference>
<evidence type="ECO:0000259" key="2">
    <source>
        <dbReference type="PROSITE" id="PS50053"/>
    </source>
</evidence>
<protein>
    <recommendedName>
        <fullName evidence="2">Ubiquitin-like domain-containing protein</fullName>
    </recommendedName>
</protein>
<keyword evidence="4" id="KW-1185">Reference proteome</keyword>
<dbReference type="SUPFAM" id="SSF48371">
    <property type="entry name" value="ARM repeat"/>
    <property type="match status" value="1"/>
</dbReference>
<keyword evidence="1" id="KW-0175">Coiled coil</keyword>
<dbReference type="CDD" id="cd17039">
    <property type="entry name" value="Ubl_ubiquitin_like"/>
    <property type="match status" value="1"/>
</dbReference>
<dbReference type="InterPro" id="IPR000626">
    <property type="entry name" value="Ubiquitin-like_dom"/>
</dbReference>